<gene>
    <name evidence="4" type="ORF">EDE15_4420</name>
</gene>
<dbReference type="SUPFAM" id="SSF53955">
    <property type="entry name" value="Lysozyme-like"/>
    <property type="match status" value="1"/>
</dbReference>
<dbReference type="InterPro" id="IPR008258">
    <property type="entry name" value="Transglycosylase_SLT_dom_1"/>
</dbReference>
<keyword evidence="2" id="KW-0732">Signal</keyword>
<reference evidence="4 5" key="1">
    <citation type="submission" date="2018-12" db="EMBL/GenBank/DDBJ databases">
        <title>Sequencing of bacterial isolates from soil warming experiment in Harvard Forest, Massachusetts, USA.</title>
        <authorList>
            <person name="Deangelis K."/>
        </authorList>
    </citation>
    <scope>NUCLEOTIDE SEQUENCE [LARGE SCALE GENOMIC DNA]</scope>
    <source>
        <strain evidence="4 5">EB153</strain>
    </source>
</reference>
<proteinExistence type="inferred from homology"/>
<evidence type="ECO:0000256" key="2">
    <source>
        <dbReference type="SAM" id="SignalP"/>
    </source>
</evidence>
<dbReference type="GO" id="GO:0016020">
    <property type="term" value="C:membrane"/>
    <property type="evidence" value="ECO:0007669"/>
    <property type="project" value="InterPro"/>
</dbReference>
<dbReference type="EMBL" id="RSDW01000001">
    <property type="protein sequence ID" value="RSL18817.1"/>
    <property type="molecule type" value="Genomic_DNA"/>
</dbReference>
<keyword evidence="5" id="KW-1185">Reference proteome</keyword>
<dbReference type="OrthoDB" id="9815002at2"/>
<dbReference type="GO" id="GO:0000270">
    <property type="term" value="P:peptidoglycan metabolic process"/>
    <property type="evidence" value="ECO:0007669"/>
    <property type="project" value="InterPro"/>
</dbReference>
<dbReference type="PROSITE" id="PS00922">
    <property type="entry name" value="TRANSGLYCOSYLASE"/>
    <property type="match status" value="1"/>
</dbReference>
<feature type="signal peptide" evidence="2">
    <location>
        <begin position="1"/>
        <end position="20"/>
    </location>
</feature>
<dbReference type="Proteomes" id="UP000269669">
    <property type="component" value="Unassembled WGS sequence"/>
</dbReference>
<feature type="chain" id="PRO_5018648646" evidence="2">
    <location>
        <begin position="21"/>
        <end position="168"/>
    </location>
</feature>
<sequence length="168" mass="18772">MRRLLVLALCVMALAIQSTAETRPMGNPESKYYADAYADHYGVPRALVHAIIAQESNWNPHALSNKGAAGLMQLMPGTAEMYLVRNRFSVTENLSGGVRYLADLMTEFRGEMRLAVAAYYCGSRHIARRGLNYANPDVVSYVEAVHHRYQLELREQAGRDNPMPGKGR</sequence>
<dbReference type="InterPro" id="IPR023346">
    <property type="entry name" value="Lysozyme-like_dom_sf"/>
</dbReference>
<dbReference type="PANTHER" id="PTHR37423">
    <property type="entry name" value="SOLUBLE LYTIC MUREIN TRANSGLYCOSYLASE-RELATED"/>
    <property type="match status" value="1"/>
</dbReference>
<protein>
    <submittedName>
        <fullName evidence="4">Transglycosylase-like protein with SLT domain</fullName>
    </submittedName>
</protein>
<name>A0A3R9PVJ7_9BACT</name>
<dbReference type="Gene3D" id="1.10.530.10">
    <property type="match status" value="1"/>
</dbReference>
<comment type="similarity">
    <text evidence="1">Belongs to the transglycosylase Slt family.</text>
</comment>
<organism evidence="4 5">
    <name type="scientific">Edaphobacter aggregans</name>
    <dbReference type="NCBI Taxonomy" id="570835"/>
    <lineage>
        <taxon>Bacteria</taxon>
        <taxon>Pseudomonadati</taxon>
        <taxon>Acidobacteriota</taxon>
        <taxon>Terriglobia</taxon>
        <taxon>Terriglobales</taxon>
        <taxon>Acidobacteriaceae</taxon>
        <taxon>Edaphobacter</taxon>
    </lineage>
</organism>
<dbReference type="GO" id="GO:0008933">
    <property type="term" value="F:peptidoglycan lytic transglycosylase activity"/>
    <property type="evidence" value="ECO:0007669"/>
    <property type="project" value="InterPro"/>
</dbReference>
<comment type="caution">
    <text evidence="4">The sequence shown here is derived from an EMBL/GenBank/DDBJ whole genome shotgun (WGS) entry which is preliminary data.</text>
</comment>
<evidence type="ECO:0000256" key="1">
    <source>
        <dbReference type="ARBA" id="ARBA00007734"/>
    </source>
</evidence>
<feature type="domain" description="Transglycosylase SLT" evidence="3">
    <location>
        <begin position="34"/>
        <end position="131"/>
    </location>
</feature>
<evidence type="ECO:0000313" key="4">
    <source>
        <dbReference type="EMBL" id="RSL18817.1"/>
    </source>
</evidence>
<evidence type="ECO:0000313" key="5">
    <source>
        <dbReference type="Proteomes" id="UP000269669"/>
    </source>
</evidence>
<dbReference type="PANTHER" id="PTHR37423:SF2">
    <property type="entry name" value="MEMBRANE-BOUND LYTIC MUREIN TRANSGLYCOSYLASE C"/>
    <property type="match status" value="1"/>
</dbReference>
<dbReference type="RefSeq" id="WP_125487119.1">
    <property type="nucleotide sequence ID" value="NZ_RSDW01000001.1"/>
</dbReference>
<dbReference type="AlphaFoldDB" id="A0A3R9PVJ7"/>
<dbReference type="Pfam" id="PF01464">
    <property type="entry name" value="SLT"/>
    <property type="match status" value="1"/>
</dbReference>
<dbReference type="CDD" id="cd00254">
    <property type="entry name" value="LT-like"/>
    <property type="match status" value="1"/>
</dbReference>
<dbReference type="InterPro" id="IPR000189">
    <property type="entry name" value="Transglyc_AS"/>
</dbReference>
<evidence type="ECO:0000259" key="3">
    <source>
        <dbReference type="Pfam" id="PF01464"/>
    </source>
</evidence>
<accession>A0A3R9PVJ7</accession>